<protein>
    <submittedName>
        <fullName evidence="1">Uncharacterized protein</fullName>
    </submittedName>
</protein>
<name>A0A2P9HHA8_9HYPH</name>
<evidence type="ECO:0000313" key="2">
    <source>
        <dbReference type="Proteomes" id="UP000246073"/>
    </source>
</evidence>
<dbReference type="EMBL" id="OOFM01000004">
    <property type="protein sequence ID" value="SPL63170.1"/>
    <property type="molecule type" value="Genomic_DNA"/>
</dbReference>
<evidence type="ECO:0000313" key="1">
    <source>
        <dbReference type="EMBL" id="SPL63170.1"/>
    </source>
</evidence>
<proteinExistence type="predicted"/>
<dbReference type="Proteomes" id="UP000246073">
    <property type="component" value="Unassembled WGS sequence"/>
</dbReference>
<accession>A0A2P9HHA8</accession>
<sequence length="50" mass="6356">MSIFLSDDAWQINRVYKNHMRFCILHKTHFSDRQPTDMYERMRFRRCARF</sequence>
<reference evidence="2" key="1">
    <citation type="submission" date="2017-12" db="EMBL/GenBank/DDBJ databases">
        <authorList>
            <person name="Diaz M."/>
        </authorList>
    </citation>
    <scope>NUCLEOTIDE SEQUENCE [LARGE SCALE GENOMIC DNA]</scope>
    <source>
        <strain evidence="2">FI11154</strain>
    </source>
</reference>
<dbReference type="AlphaFoldDB" id="A0A2P9HHA8"/>
<gene>
    <name evidence="1" type="ORF">OHAE_3102</name>
</gene>
<organism evidence="1 2">
    <name type="scientific">Ochrobactrum soli</name>
    <dbReference type="NCBI Taxonomy" id="2448455"/>
    <lineage>
        <taxon>Bacteria</taxon>
        <taxon>Pseudomonadati</taxon>
        <taxon>Pseudomonadota</taxon>
        <taxon>Alphaproteobacteria</taxon>
        <taxon>Hyphomicrobiales</taxon>
        <taxon>Brucellaceae</taxon>
        <taxon>Brucella/Ochrobactrum group</taxon>
        <taxon>Ochrobactrum</taxon>
    </lineage>
</organism>